<dbReference type="EMBL" id="BARS01007202">
    <property type="protein sequence ID" value="GAF79758.1"/>
    <property type="molecule type" value="Genomic_DNA"/>
</dbReference>
<accession>X0SFE0</accession>
<organism evidence="1">
    <name type="scientific">marine sediment metagenome</name>
    <dbReference type="NCBI Taxonomy" id="412755"/>
    <lineage>
        <taxon>unclassified sequences</taxon>
        <taxon>metagenomes</taxon>
        <taxon>ecological metagenomes</taxon>
    </lineage>
</organism>
<sequence length="168" mass="18993">KPDRDTPPSVLEKFQVAREAVRDLSQSVNEMLRVKNNKTLELLETLERVPPGTHVYIKGTEGYMETCDPCGGAGYADPETKKFPCSSCRGNGSHKRRREAPEKVMVKEICLVTNHRSGWDIEVRGPNNSQVRNGPSKIFFWWPTAEACQAEIDKEHVELERKRAALQG</sequence>
<dbReference type="AlphaFoldDB" id="X0SFE0"/>
<dbReference type="InterPro" id="IPR036410">
    <property type="entry name" value="HSP_DnaJ_Cys-rich_dom_sf"/>
</dbReference>
<name>X0SFE0_9ZZZZ</name>
<evidence type="ECO:0000313" key="1">
    <source>
        <dbReference type="EMBL" id="GAF79758.1"/>
    </source>
</evidence>
<proteinExistence type="predicted"/>
<comment type="caution">
    <text evidence="1">The sequence shown here is derived from an EMBL/GenBank/DDBJ whole genome shotgun (WGS) entry which is preliminary data.</text>
</comment>
<reference evidence="1" key="1">
    <citation type="journal article" date="2014" name="Front. Microbiol.">
        <title>High frequency of phylogenetically diverse reductive dehalogenase-homologous genes in deep subseafloor sedimentary metagenomes.</title>
        <authorList>
            <person name="Kawai M."/>
            <person name="Futagami T."/>
            <person name="Toyoda A."/>
            <person name="Takaki Y."/>
            <person name="Nishi S."/>
            <person name="Hori S."/>
            <person name="Arai W."/>
            <person name="Tsubouchi T."/>
            <person name="Morono Y."/>
            <person name="Uchiyama I."/>
            <person name="Ito T."/>
            <person name="Fujiyama A."/>
            <person name="Inagaki F."/>
            <person name="Takami H."/>
        </authorList>
    </citation>
    <scope>NUCLEOTIDE SEQUENCE</scope>
    <source>
        <strain evidence="1">Expedition CK06-06</strain>
    </source>
</reference>
<feature type="non-terminal residue" evidence="1">
    <location>
        <position position="1"/>
    </location>
</feature>
<dbReference type="SUPFAM" id="SSF57938">
    <property type="entry name" value="DnaJ/Hsp40 cysteine-rich domain"/>
    <property type="match status" value="1"/>
</dbReference>
<dbReference type="Gene3D" id="6.20.20.10">
    <property type="match status" value="1"/>
</dbReference>
<protein>
    <submittedName>
        <fullName evidence="1">Uncharacterized protein</fullName>
    </submittedName>
</protein>
<gene>
    <name evidence="1" type="ORF">S01H1_13909</name>
</gene>